<dbReference type="SUPFAM" id="SSF56752">
    <property type="entry name" value="D-aminoacid aminotransferase-like PLP-dependent enzymes"/>
    <property type="match status" value="1"/>
</dbReference>
<dbReference type="CDD" id="cd00449">
    <property type="entry name" value="PLPDE_IV"/>
    <property type="match status" value="1"/>
</dbReference>
<dbReference type="InterPro" id="IPR043132">
    <property type="entry name" value="BCAT-like_C"/>
</dbReference>
<protein>
    <recommendedName>
        <fullName evidence="5">Aminotransferase class IV</fullName>
    </recommendedName>
</protein>
<evidence type="ECO:0000256" key="1">
    <source>
        <dbReference type="ARBA" id="ARBA00001933"/>
    </source>
</evidence>
<dbReference type="FunFam" id="3.20.10.10:FF:000002">
    <property type="entry name" value="D-alanine aminotransferase"/>
    <property type="match status" value="1"/>
</dbReference>
<reference evidence="4" key="1">
    <citation type="submission" date="2018-05" db="EMBL/GenBank/DDBJ databases">
        <authorList>
            <person name="Lanie J.A."/>
            <person name="Ng W.-L."/>
            <person name="Kazmierczak K.M."/>
            <person name="Andrzejewski T.M."/>
            <person name="Davidsen T.M."/>
            <person name="Wayne K.J."/>
            <person name="Tettelin H."/>
            <person name="Glass J.I."/>
            <person name="Rusch D."/>
            <person name="Podicherti R."/>
            <person name="Tsui H.-C.T."/>
            <person name="Winkler M.E."/>
        </authorList>
    </citation>
    <scope>NUCLEOTIDE SEQUENCE</scope>
</reference>
<feature type="non-terminal residue" evidence="4">
    <location>
        <position position="1"/>
    </location>
</feature>
<dbReference type="InterPro" id="IPR036038">
    <property type="entry name" value="Aminotransferase-like"/>
</dbReference>
<dbReference type="GO" id="GO:0046394">
    <property type="term" value="P:carboxylic acid biosynthetic process"/>
    <property type="evidence" value="ECO:0007669"/>
    <property type="project" value="UniProtKB-ARBA"/>
</dbReference>
<dbReference type="Pfam" id="PF01063">
    <property type="entry name" value="Aminotran_4"/>
    <property type="match status" value="1"/>
</dbReference>
<sequence length="180" mass="20227">SPPTIVILVKPVKKISKKNYKKGVGIKLFKNSAIKIQGISNSIKSCNYLSNIILRENALKENFFEAILTNHKNNITEGTISNVFIVKNNQVITPVLNEFILGGIIRRAILDICLENGICCEEDTILEKDLYEADEIFITNSKIEILPVCNINNFKLKNKCPGPITKNIHALLLKSFVHYS</sequence>
<dbReference type="Gene3D" id="3.20.10.10">
    <property type="entry name" value="D-amino Acid Aminotransferase, subunit A, domain 2"/>
    <property type="match status" value="1"/>
</dbReference>
<proteinExistence type="inferred from homology"/>
<evidence type="ECO:0008006" key="5">
    <source>
        <dbReference type="Google" id="ProtNLM"/>
    </source>
</evidence>
<comment type="cofactor">
    <cofactor evidence="1">
        <name>pyridoxal 5'-phosphate</name>
        <dbReference type="ChEBI" id="CHEBI:597326"/>
    </cofactor>
</comment>
<dbReference type="AlphaFoldDB" id="A0A383BRV8"/>
<organism evidence="4">
    <name type="scientific">marine metagenome</name>
    <dbReference type="NCBI Taxonomy" id="408172"/>
    <lineage>
        <taxon>unclassified sequences</taxon>
        <taxon>metagenomes</taxon>
        <taxon>ecological metagenomes</taxon>
    </lineage>
</organism>
<gene>
    <name evidence="4" type="ORF">METZ01_LOCUS475721</name>
</gene>
<dbReference type="GO" id="GO:0003824">
    <property type="term" value="F:catalytic activity"/>
    <property type="evidence" value="ECO:0007669"/>
    <property type="project" value="InterPro"/>
</dbReference>
<name>A0A383BRV8_9ZZZZ</name>
<dbReference type="PROSITE" id="PS00770">
    <property type="entry name" value="AA_TRANSFER_CLASS_4"/>
    <property type="match status" value="1"/>
</dbReference>
<dbReference type="GO" id="GO:0008652">
    <property type="term" value="P:amino acid biosynthetic process"/>
    <property type="evidence" value="ECO:0007669"/>
    <property type="project" value="UniProtKB-ARBA"/>
</dbReference>
<evidence type="ECO:0000313" key="4">
    <source>
        <dbReference type="EMBL" id="SVE22867.1"/>
    </source>
</evidence>
<dbReference type="EMBL" id="UINC01202864">
    <property type="protein sequence ID" value="SVE22867.1"/>
    <property type="molecule type" value="Genomic_DNA"/>
</dbReference>
<comment type="similarity">
    <text evidence="2">Belongs to the class-IV pyridoxal-phosphate-dependent aminotransferase family.</text>
</comment>
<dbReference type="GO" id="GO:0005829">
    <property type="term" value="C:cytosol"/>
    <property type="evidence" value="ECO:0007669"/>
    <property type="project" value="TreeGrafter"/>
</dbReference>
<keyword evidence="3" id="KW-0663">Pyridoxal phosphate</keyword>
<accession>A0A383BRV8</accession>
<evidence type="ECO:0000256" key="2">
    <source>
        <dbReference type="ARBA" id="ARBA00009320"/>
    </source>
</evidence>
<evidence type="ECO:0000256" key="3">
    <source>
        <dbReference type="ARBA" id="ARBA00022898"/>
    </source>
</evidence>
<dbReference type="InterPro" id="IPR001544">
    <property type="entry name" value="Aminotrans_IV"/>
</dbReference>
<dbReference type="PANTHER" id="PTHR42743:SF11">
    <property type="entry name" value="AMINODEOXYCHORISMATE LYASE"/>
    <property type="match status" value="1"/>
</dbReference>
<dbReference type="PANTHER" id="PTHR42743">
    <property type="entry name" value="AMINO-ACID AMINOTRANSFERASE"/>
    <property type="match status" value="1"/>
</dbReference>
<dbReference type="InterPro" id="IPR018300">
    <property type="entry name" value="Aminotrans_IV_CS"/>
</dbReference>
<dbReference type="InterPro" id="IPR050571">
    <property type="entry name" value="Class-IV_PLP-Dep_Aminotrnsfr"/>
</dbReference>